<dbReference type="GO" id="GO:0016740">
    <property type="term" value="F:transferase activity"/>
    <property type="evidence" value="ECO:0007669"/>
    <property type="project" value="UniProtKB-KW"/>
</dbReference>
<keyword evidence="1" id="KW-0547">Nucleotide-binding</keyword>
<evidence type="ECO:0000256" key="1">
    <source>
        <dbReference type="HAMAP-Rule" id="MF_00122"/>
    </source>
</evidence>
<name>A0A2H0W5P1_9BACT</name>
<proteinExistence type="inferred from homology"/>
<dbReference type="Gene3D" id="1.10.20.60">
    <property type="entry name" value="Glu-tRNAGln amidotransferase C subunit, N-terminal domain"/>
    <property type="match status" value="1"/>
</dbReference>
<evidence type="ECO:0000313" key="2">
    <source>
        <dbReference type="EMBL" id="PIS07396.1"/>
    </source>
</evidence>
<dbReference type="EC" id="6.3.5.-" evidence="1"/>
<dbReference type="GO" id="GO:0050566">
    <property type="term" value="F:asparaginyl-tRNA synthase (glutamine-hydrolyzing) activity"/>
    <property type="evidence" value="ECO:0007669"/>
    <property type="project" value="RHEA"/>
</dbReference>
<sequence>MAVELYKRKCYYLHIVLRFFVMSKLSKDEVAHIAKLSRLKLSDEEISRFSDQLSDVLEYVGQLGEVETDNVEPLNNVTGLSNIYVEDKIEPSKISAADIGKNAPEFKDGFFVVPGVFE</sequence>
<gene>
    <name evidence="1 2" type="primary">gatC</name>
    <name evidence="2" type="ORF">COT78_03835</name>
</gene>
<dbReference type="Pfam" id="PF02686">
    <property type="entry name" value="GatC"/>
    <property type="match status" value="1"/>
</dbReference>
<dbReference type="GO" id="GO:0006412">
    <property type="term" value="P:translation"/>
    <property type="evidence" value="ECO:0007669"/>
    <property type="project" value="UniProtKB-UniRule"/>
</dbReference>
<dbReference type="PANTHER" id="PTHR15004">
    <property type="entry name" value="GLUTAMYL-TRNA(GLN) AMIDOTRANSFERASE SUBUNIT C, MITOCHONDRIAL"/>
    <property type="match status" value="1"/>
</dbReference>
<dbReference type="PANTHER" id="PTHR15004:SF0">
    <property type="entry name" value="GLUTAMYL-TRNA(GLN) AMIDOTRANSFERASE SUBUNIT C, MITOCHONDRIAL"/>
    <property type="match status" value="1"/>
</dbReference>
<dbReference type="GO" id="GO:0070681">
    <property type="term" value="P:glutaminyl-tRNAGln biosynthesis via transamidation"/>
    <property type="evidence" value="ECO:0007669"/>
    <property type="project" value="TreeGrafter"/>
</dbReference>
<organism evidence="2 3">
    <name type="scientific">Candidatus Berkelbacteria bacterium CG10_big_fil_rev_8_21_14_0_10_43_13</name>
    <dbReference type="NCBI Taxonomy" id="1974514"/>
    <lineage>
        <taxon>Bacteria</taxon>
        <taxon>Candidatus Berkelbacteria</taxon>
    </lineage>
</organism>
<keyword evidence="1" id="KW-0648">Protein biosynthesis</keyword>
<dbReference type="AlphaFoldDB" id="A0A2H0W5P1"/>
<comment type="subunit">
    <text evidence="1">Heterotrimer of A, B and C subunits.</text>
</comment>
<reference evidence="3" key="1">
    <citation type="submission" date="2017-09" db="EMBL/GenBank/DDBJ databases">
        <title>Depth-based differentiation of microbial function through sediment-hosted aquifers and enrichment of novel symbionts in the deep terrestrial subsurface.</title>
        <authorList>
            <person name="Probst A.J."/>
            <person name="Ladd B."/>
            <person name="Jarett J.K."/>
            <person name="Geller-Mcgrath D.E."/>
            <person name="Sieber C.M.K."/>
            <person name="Emerson J.B."/>
            <person name="Anantharaman K."/>
            <person name="Thomas B.C."/>
            <person name="Malmstrom R."/>
            <person name="Stieglmeier M."/>
            <person name="Klingl A."/>
            <person name="Woyke T."/>
            <person name="Ryan C.M."/>
            <person name="Banfield J.F."/>
        </authorList>
    </citation>
    <scope>NUCLEOTIDE SEQUENCE [LARGE SCALE GENOMIC DNA]</scope>
</reference>
<evidence type="ECO:0000313" key="3">
    <source>
        <dbReference type="Proteomes" id="UP000231382"/>
    </source>
</evidence>
<comment type="caution">
    <text evidence="2">The sequence shown here is derived from an EMBL/GenBank/DDBJ whole genome shotgun (WGS) entry which is preliminary data.</text>
</comment>
<comment type="similarity">
    <text evidence="1">Belongs to the GatC family.</text>
</comment>
<dbReference type="NCBIfam" id="TIGR00135">
    <property type="entry name" value="gatC"/>
    <property type="match status" value="1"/>
</dbReference>
<comment type="catalytic activity">
    <reaction evidence="1">
        <text>L-aspartyl-tRNA(Asn) + L-glutamine + ATP + H2O = L-asparaginyl-tRNA(Asn) + L-glutamate + ADP + phosphate + 2 H(+)</text>
        <dbReference type="Rhea" id="RHEA:14513"/>
        <dbReference type="Rhea" id="RHEA-COMP:9674"/>
        <dbReference type="Rhea" id="RHEA-COMP:9677"/>
        <dbReference type="ChEBI" id="CHEBI:15377"/>
        <dbReference type="ChEBI" id="CHEBI:15378"/>
        <dbReference type="ChEBI" id="CHEBI:29985"/>
        <dbReference type="ChEBI" id="CHEBI:30616"/>
        <dbReference type="ChEBI" id="CHEBI:43474"/>
        <dbReference type="ChEBI" id="CHEBI:58359"/>
        <dbReference type="ChEBI" id="CHEBI:78515"/>
        <dbReference type="ChEBI" id="CHEBI:78516"/>
        <dbReference type="ChEBI" id="CHEBI:456216"/>
    </reaction>
</comment>
<dbReference type="GO" id="GO:0005524">
    <property type="term" value="F:ATP binding"/>
    <property type="evidence" value="ECO:0007669"/>
    <property type="project" value="UniProtKB-KW"/>
</dbReference>
<dbReference type="Proteomes" id="UP000231382">
    <property type="component" value="Unassembled WGS sequence"/>
</dbReference>
<accession>A0A2H0W5P1</accession>
<protein>
    <recommendedName>
        <fullName evidence="1">Aspartyl/glutamyl-tRNA(Asn/Gln) amidotransferase subunit C</fullName>
        <shortName evidence="1">Asp/Glu-ADT subunit C</shortName>
        <ecNumber evidence="1">6.3.5.-</ecNumber>
    </recommendedName>
</protein>
<dbReference type="HAMAP" id="MF_00122">
    <property type="entry name" value="GatC"/>
    <property type="match status" value="1"/>
</dbReference>
<comment type="function">
    <text evidence="1">Allows the formation of correctly charged Asn-tRNA(Asn) or Gln-tRNA(Gln) through the transamidation of misacylated Asp-tRNA(Asn) or Glu-tRNA(Gln) in organisms which lack either or both of asparaginyl-tRNA or glutaminyl-tRNA synthetases. The reaction takes place in the presence of glutamine and ATP through an activated phospho-Asp-tRNA(Asn) or phospho-Glu-tRNA(Gln).</text>
</comment>
<dbReference type="GO" id="GO:0006450">
    <property type="term" value="P:regulation of translational fidelity"/>
    <property type="evidence" value="ECO:0007669"/>
    <property type="project" value="InterPro"/>
</dbReference>
<dbReference type="InterPro" id="IPR036113">
    <property type="entry name" value="Asp/Glu-ADT_sf_sub_c"/>
</dbReference>
<dbReference type="GO" id="GO:0050567">
    <property type="term" value="F:glutaminyl-tRNA synthase (glutamine-hydrolyzing) activity"/>
    <property type="evidence" value="ECO:0007669"/>
    <property type="project" value="UniProtKB-UniRule"/>
</dbReference>
<keyword evidence="2" id="KW-0808">Transferase</keyword>
<comment type="catalytic activity">
    <reaction evidence="1">
        <text>L-glutamyl-tRNA(Gln) + L-glutamine + ATP + H2O = L-glutaminyl-tRNA(Gln) + L-glutamate + ADP + phosphate + H(+)</text>
        <dbReference type="Rhea" id="RHEA:17521"/>
        <dbReference type="Rhea" id="RHEA-COMP:9681"/>
        <dbReference type="Rhea" id="RHEA-COMP:9684"/>
        <dbReference type="ChEBI" id="CHEBI:15377"/>
        <dbReference type="ChEBI" id="CHEBI:15378"/>
        <dbReference type="ChEBI" id="CHEBI:29985"/>
        <dbReference type="ChEBI" id="CHEBI:30616"/>
        <dbReference type="ChEBI" id="CHEBI:43474"/>
        <dbReference type="ChEBI" id="CHEBI:58359"/>
        <dbReference type="ChEBI" id="CHEBI:78520"/>
        <dbReference type="ChEBI" id="CHEBI:78521"/>
        <dbReference type="ChEBI" id="CHEBI:456216"/>
    </reaction>
</comment>
<keyword evidence="1" id="KW-0067">ATP-binding</keyword>
<dbReference type="SUPFAM" id="SSF141000">
    <property type="entry name" value="Glu-tRNAGln amidotransferase C subunit"/>
    <property type="match status" value="1"/>
</dbReference>
<keyword evidence="1 2" id="KW-0436">Ligase</keyword>
<dbReference type="EMBL" id="PEZW01000026">
    <property type="protein sequence ID" value="PIS07396.1"/>
    <property type="molecule type" value="Genomic_DNA"/>
</dbReference>
<dbReference type="InterPro" id="IPR003837">
    <property type="entry name" value="GatC"/>
</dbReference>